<dbReference type="GO" id="GO:0009986">
    <property type="term" value="C:cell surface"/>
    <property type="evidence" value="ECO:0007669"/>
    <property type="project" value="Ensembl"/>
</dbReference>
<dbReference type="eggNOG" id="ENOG502RZZ3">
    <property type="taxonomic scope" value="Eukaryota"/>
</dbReference>
<evidence type="ECO:0000256" key="4">
    <source>
        <dbReference type="ARBA" id="ARBA00023180"/>
    </source>
</evidence>
<dbReference type="HOGENOM" id="CLU_082747_0_0_1"/>
<dbReference type="AlphaFoldDB" id="F7BT89"/>
<dbReference type="GO" id="GO:0016477">
    <property type="term" value="P:cell migration"/>
    <property type="evidence" value="ECO:0007669"/>
    <property type="project" value="Ensembl"/>
</dbReference>
<dbReference type="InterPro" id="IPR013783">
    <property type="entry name" value="Ig-like_fold"/>
</dbReference>
<dbReference type="Gene3D" id="2.60.40.10">
    <property type="entry name" value="Immunoglobulins"/>
    <property type="match status" value="1"/>
</dbReference>
<keyword evidence="6" id="KW-0812">Transmembrane</keyword>
<keyword evidence="3" id="KW-1015">Disulfide bond</keyword>
<dbReference type="PANTHER" id="PTHR11640">
    <property type="entry name" value="NEPHRIN"/>
    <property type="match status" value="1"/>
</dbReference>
<dbReference type="GeneTree" id="ENSGT00510000048311"/>
<dbReference type="GO" id="GO:0090559">
    <property type="term" value="P:regulation of membrane permeability"/>
    <property type="evidence" value="ECO:0007669"/>
    <property type="project" value="Ensembl"/>
</dbReference>
<dbReference type="GO" id="GO:0071447">
    <property type="term" value="P:cellular response to hydroperoxide"/>
    <property type="evidence" value="ECO:0007669"/>
    <property type="project" value="Ensembl"/>
</dbReference>
<dbReference type="GO" id="GO:0043066">
    <property type="term" value="P:negative regulation of apoptotic process"/>
    <property type="evidence" value="ECO:0007669"/>
    <property type="project" value="Ensembl"/>
</dbReference>
<evidence type="ECO:0000256" key="6">
    <source>
        <dbReference type="SAM" id="Phobius"/>
    </source>
</evidence>
<dbReference type="GO" id="GO:0005886">
    <property type="term" value="C:plasma membrane"/>
    <property type="evidence" value="ECO:0007669"/>
    <property type="project" value="Ensembl"/>
</dbReference>
<dbReference type="InterPro" id="IPR003598">
    <property type="entry name" value="Ig_sub2"/>
</dbReference>
<sequence length="261" mass="29187">MAQKSRGLMETYGFLCLMISLLPCGETSVTMTVNDYPGNFTLDAQSGSIQSLKCAVHNHSREEELLWYREDGQVDLKPGNKINTSYICVSPLSENDNGVTFTCKLRRDHSVQISVILNVTFPPALSEEDTQTAEEGSHVQLTCNAKSNPQAQMAWYRNNSILVLEKGRHQIQQDSEVFQLSIATVQKSDNGTYTCIANSTLTLQKMDFHLIIQDKEFALPMEPIIAATVVILLTISFGIVARRERILKFCTKEDTQSETSL</sequence>
<name>F7BT89_ORNAN</name>
<dbReference type="CDD" id="cd00096">
    <property type="entry name" value="Ig"/>
    <property type="match status" value="1"/>
</dbReference>
<proteinExistence type="predicted"/>
<dbReference type="InterPro" id="IPR003599">
    <property type="entry name" value="Ig_sub"/>
</dbReference>
<accession>F7BT89</accession>
<keyword evidence="6" id="KW-1133">Transmembrane helix</keyword>
<protein>
    <submittedName>
        <fullName evidence="9">Transmembrane and immunoglobulin domain containing 1</fullName>
    </submittedName>
</protein>
<evidence type="ECO:0000256" key="2">
    <source>
        <dbReference type="ARBA" id="ARBA00023136"/>
    </source>
</evidence>
<dbReference type="GO" id="GO:0045216">
    <property type="term" value="P:cell-cell junction organization"/>
    <property type="evidence" value="ECO:0007669"/>
    <property type="project" value="Ensembl"/>
</dbReference>
<organism evidence="9 10">
    <name type="scientific">Ornithorhynchus anatinus</name>
    <name type="common">Duckbill platypus</name>
    <dbReference type="NCBI Taxonomy" id="9258"/>
    <lineage>
        <taxon>Eukaryota</taxon>
        <taxon>Metazoa</taxon>
        <taxon>Chordata</taxon>
        <taxon>Craniata</taxon>
        <taxon>Vertebrata</taxon>
        <taxon>Euteleostomi</taxon>
        <taxon>Mammalia</taxon>
        <taxon>Monotremata</taxon>
        <taxon>Ornithorhynchidae</taxon>
        <taxon>Ornithorhynchus</taxon>
    </lineage>
</organism>
<dbReference type="GO" id="GO:0043005">
    <property type="term" value="C:neuron projection"/>
    <property type="evidence" value="ECO:0000318"/>
    <property type="project" value="GO_Central"/>
</dbReference>
<keyword evidence="5" id="KW-0393">Immunoglobulin domain</keyword>
<evidence type="ECO:0000313" key="9">
    <source>
        <dbReference type="Ensembl" id="ENSOANP00000020028.3"/>
    </source>
</evidence>
<dbReference type="Pfam" id="PF13927">
    <property type="entry name" value="Ig_3"/>
    <property type="match status" value="1"/>
</dbReference>
<dbReference type="GO" id="GO:0050680">
    <property type="term" value="P:negative regulation of epithelial cell proliferation"/>
    <property type="evidence" value="ECO:0007669"/>
    <property type="project" value="Ensembl"/>
</dbReference>
<dbReference type="FunFam" id="2.60.40.10:FF:000032">
    <property type="entry name" value="palladin isoform X1"/>
    <property type="match status" value="1"/>
</dbReference>
<evidence type="ECO:0000259" key="8">
    <source>
        <dbReference type="PROSITE" id="PS50835"/>
    </source>
</evidence>
<comment type="subcellular location">
    <subcellularLocation>
        <location evidence="1">Membrane</location>
        <topology evidence="1">Single-pass type I membrane protein</topology>
    </subcellularLocation>
</comment>
<dbReference type="GO" id="GO:0098632">
    <property type="term" value="F:cell-cell adhesion mediator activity"/>
    <property type="evidence" value="ECO:0007669"/>
    <property type="project" value="Ensembl"/>
</dbReference>
<dbReference type="InterPro" id="IPR036179">
    <property type="entry name" value="Ig-like_dom_sf"/>
</dbReference>
<dbReference type="InterPro" id="IPR051275">
    <property type="entry name" value="Cell_adhesion_signaling"/>
</dbReference>
<feature type="transmembrane region" description="Helical" evidence="6">
    <location>
        <begin position="224"/>
        <end position="241"/>
    </location>
</feature>
<evidence type="ECO:0000256" key="3">
    <source>
        <dbReference type="ARBA" id="ARBA00023157"/>
    </source>
</evidence>
<dbReference type="SUPFAM" id="SSF48726">
    <property type="entry name" value="Immunoglobulin"/>
    <property type="match status" value="2"/>
</dbReference>
<dbReference type="GO" id="GO:0005829">
    <property type="term" value="C:cytosol"/>
    <property type="evidence" value="ECO:0007669"/>
    <property type="project" value="Ensembl"/>
</dbReference>
<dbReference type="GO" id="GO:0008104">
    <property type="term" value="P:intracellular protein localization"/>
    <property type="evidence" value="ECO:0007669"/>
    <property type="project" value="Ensembl"/>
</dbReference>
<reference evidence="9" key="2">
    <citation type="submission" date="2025-08" db="UniProtKB">
        <authorList>
            <consortium name="Ensembl"/>
        </authorList>
    </citation>
    <scope>IDENTIFICATION</scope>
    <source>
        <strain evidence="9">Glennie</strain>
    </source>
</reference>
<dbReference type="InParanoid" id="F7BT89"/>
<dbReference type="GO" id="GO:0098743">
    <property type="term" value="P:cell aggregation"/>
    <property type="evidence" value="ECO:0007669"/>
    <property type="project" value="Ensembl"/>
</dbReference>
<evidence type="ECO:0000256" key="5">
    <source>
        <dbReference type="ARBA" id="ARBA00023319"/>
    </source>
</evidence>
<dbReference type="GO" id="GO:0060574">
    <property type="term" value="P:intestinal epithelial cell maturation"/>
    <property type="evidence" value="ECO:0007669"/>
    <property type="project" value="Ensembl"/>
</dbReference>
<feature type="domain" description="Ig-like" evidence="8">
    <location>
        <begin position="37"/>
        <end position="114"/>
    </location>
</feature>
<dbReference type="GO" id="GO:0007584">
    <property type="term" value="P:response to nutrient"/>
    <property type="evidence" value="ECO:0007669"/>
    <property type="project" value="Ensembl"/>
</dbReference>
<dbReference type="Proteomes" id="UP000002279">
    <property type="component" value="Chromosome 17"/>
</dbReference>
<dbReference type="SMART" id="SM00409">
    <property type="entry name" value="IG"/>
    <property type="match status" value="2"/>
</dbReference>
<dbReference type="Bgee" id="ENSOANG00000012663">
    <property type="expression patterns" value="Expressed in liver and 3 other cell types or tissues"/>
</dbReference>
<dbReference type="STRING" id="9258.ENSOANP00000020028"/>
<evidence type="ECO:0000256" key="1">
    <source>
        <dbReference type="ARBA" id="ARBA00004479"/>
    </source>
</evidence>
<dbReference type="FunCoup" id="F7BT89">
    <property type="interactions" value="25"/>
</dbReference>
<feature type="domain" description="Ig-like" evidence="8">
    <location>
        <begin position="122"/>
        <end position="199"/>
    </location>
</feature>
<dbReference type="GO" id="GO:0042803">
    <property type="term" value="F:protein homodimerization activity"/>
    <property type="evidence" value="ECO:0007669"/>
    <property type="project" value="Ensembl"/>
</dbReference>
<keyword evidence="2 6" id="KW-0472">Membrane</keyword>
<feature type="signal peptide" evidence="7">
    <location>
        <begin position="1"/>
        <end position="27"/>
    </location>
</feature>
<dbReference type="OMA" id="TCQLARN"/>
<keyword evidence="7" id="KW-0732">Signal</keyword>
<dbReference type="PANTHER" id="PTHR11640:SF31">
    <property type="entry name" value="IRREGULAR CHIASM C-ROUGHEST PROTEIN-RELATED"/>
    <property type="match status" value="1"/>
</dbReference>
<evidence type="ECO:0000256" key="7">
    <source>
        <dbReference type="SAM" id="SignalP"/>
    </source>
</evidence>
<dbReference type="GO" id="GO:0030334">
    <property type="term" value="P:regulation of cell migration"/>
    <property type="evidence" value="ECO:0007669"/>
    <property type="project" value="Ensembl"/>
</dbReference>
<keyword evidence="4" id="KW-0325">Glycoprotein</keyword>
<dbReference type="SMART" id="SM00408">
    <property type="entry name" value="IGc2"/>
    <property type="match status" value="1"/>
</dbReference>
<dbReference type="PROSITE" id="PS50835">
    <property type="entry name" value="IG_LIKE"/>
    <property type="match status" value="2"/>
</dbReference>
<reference evidence="9" key="3">
    <citation type="submission" date="2025-09" db="UniProtKB">
        <authorList>
            <consortium name="Ensembl"/>
        </authorList>
    </citation>
    <scope>IDENTIFICATION</scope>
    <source>
        <strain evidence="9">Glennie</strain>
    </source>
</reference>
<feature type="chain" id="PRO_5027862551" evidence="7">
    <location>
        <begin position="28"/>
        <end position="261"/>
    </location>
</feature>
<dbReference type="GO" id="GO:1904970">
    <property type="term" value="P:brush border assembly"/>
    <property type="evidence" value="ECO:0007669"/>
    <property type="project" value="Ensembl"/>
</dbReference>
<dbReference type="Ensembl" id="ENSOANT00000020031.3">
    <property type="protein sequence ID" value="ENSOANP00000020028.3"/>
    <property type="gene ID" value="ENSOANG00000012663.3"/>
</dbReference>
<dbReference type="InterPro" id="IPR007110">
    <property type="entry name" value="Ig-like_dom"/>
</dbReference>
<gene>
    <name evidence="9" type="primary">TMIGD1</name>
</gene>
<keyword evidence="10" id="KW-1185">Reference proteome</keyword>
<evidence type="ECO:0000313" key="10">
    <source>
        <dbReference type="Proteomes" id="UP000002279"/>
    </source>
</evidence>
<dbReference type="GO" id="GO:0005739">
    <property type="term" value="C:mitochondrion"/>
    <property type="evidence" value="ECO:0007669"/>
    <property type="project" value="Ensembl"/>
</dbReference>
<reference evidence="9 10" key="1">
    <citation type="journal article" date="2008" name="Nature">
        <title>Genome analysis of the platypus reveals unique signatures of evolution.</title>
        <authorList>
            <person name="Warren W.C."/>
            <person name="Hillier L.W."/>
            <person name="Marshall Graves J.A."/>
            <person name="Birney E."/>
            <person name="Ponting C.P."/>
            <person name="Grutzner F."/>
            <person name="Belov K."/>
            <person name="Miller W."/>
            <person name="Clarke L."/>
            <person name="Chinwalla A.T."/>
            <person name="Yang S.P."/>
            <person name="Heger A."/>
            <person name="Locke D.P."/>
            <person name="Miethke P."/>
            <person name="Waters P.D."/>
            <person name="Veyrunes F."/>
            <person name="Fulton L."/>
            <person name="Fulton B."/>
            <person name="Graves T."/>
            <person name="Wallis J."/>
            <person name="Puente X.S."/>
            <person name="Lopez-Otin C."/>
            <person name="Ordonez G.R."/>
            <person name="Eichler E.E."/>
            <person name="Chen L."/>
            <person name="Cheng Z."/>
            <person name="Deakin J.E."/>
            <person name="Alsop A."/>
            <person name="Thompson K."/>
            <person name="Kirby P."/>
            <person name="Papenfuss A.T."/>
            <person name="Wakefield M.J."/>
            <person name="Olender T."/>
            <person name="Lancet D."/>
            <person name="Huttley G.A."/>
            <person name="Smit A.F."/>
            <person name="Pask A."/>
            <person name="Temple-Smith P."/>
            <person name="Batzer M.A."/>
            <person name="Walker J.A."/>
            <person name="Konkel M.K."/>
            <person name="Harris R.S."/>
            <person name="Whittington C.M."/>
            <person name="Wong E.S."/>
            <person name="Gemmell N.J."/>
            <person name="Buschiazzo E."/>
            <person name="Vargas Jentzsch I.M."/>
            <person name="Merkel A."/>
            <person name="Schmitz J."/>
            <person name="Zemann A."/>
            <person name="Churakov G."/>
            <person name="Kriegs J.O."/>
            <person name="Brosius J."/>
            <person name="Murchison E.P."/>
            <person name="Sachidanandam R."/>
            <person name="Smith C."/>
            <person name="Hannon G.J."/>
            <person name="Tsend-Ayush E."/>
            <person name="McMillan D."/>
            <person name="Attenborough R."/>
            <person name="Rens W."/>
            <person name="Ferguson-Smith M."/>
            <person name="Lefevre C.M."/>
            <person name="Sharp J.A."/>
            <person name="Nicholas K.R."/>
            <person name="Ray D.A."/>
            <person name="Kube M."/>
            <person name="Reinhardt R."/>
            <person name="Pringle T.H."/>
            <person name="Taylor J."/>
            <person name="Jones R.C."/>
            <person name="Nixon B."/>
            <person name="Dacheux J.L."/>
            <person name="Niwa H."/>
            <person name="Sekita Y."/>
            <person name="Huang X."/>
            <person name="Stark A."/>
            <person name="Kheradpour P."/>
            <person name="Kellis M."/>
            <person name="Flicek P."/>
            <person name="Chen Y."/>
            <person name="Webber C."/>
            <person name="Hardison R."/>
            <person name="Nelson J."/>
            <person name="Hallsworth-Pepin K."/>
            <person name="Delehaunty K."/>
            <person name="Markovic C."/>
            <person name="Minx P."/>
            <person name="Feng Y."/>
            <person name="Kremitzki C."/>
            <person name="Mitreva M."/>
            <person name="Glasscock J."/>
            <person name="Wylie T."/>
            <person name="Wohldmann P."/>
            <person name="Thiru P."/>
            <person name="Nhan M.N."/>
            <person name="Pohl C.S."/>
            <person name="Smith S.M."/>
            <person name="Hou S."/>
            <person name="Nefedov M."/>
            <person name="de Jong P.J."/>
            <person name="Renfree M.B."/>
            <person name="Mardis E.R."/>
            <person name="Wilson R.K."/>
        </authorList>
    </citation>
    <scope>NUCLEOTIDE SEQUENCE [LARGE SCALE GENOMIC DNA]</scope>
    <source>
        <strain evidence="9 10">Glennie</strain>
    </source>
</reference>